<dbReference type="InterPro" id="IPR035810">
    <property type="entry name" value="PEBP_euk"/>
</dbReference>
<keyword evidence="2" id="KW-0496">Mitochondrion</keyword>
<comment type="subcellular location">
    <subcellularLocation>
        <location evidence="1">Mitochondrion</location>
    </subcellularLocation>
</comment>
<gene>
    <name evidence="7" type="ORF">QBC47DRAFT_367972</name>
</gene>
<evidence type="ECO:0000313" key="7">
    <source>
        <dbReference type="EMBL" id="KAK1760704.1"/>
    </source>
</evidence>
<dbReference type="InterPro" id="IPR036610">
    <property type="entry name" value="PEBP-like_sf"/>
</dbReference>
<evidence type="ECO:0000256" key="1">
    <source>
        <dbReference type="ARBA" id="ARBA00004173"/>
    </source>
</evidence>
<comment type="caution">
    <text evidence="7">The sequence shown here is derived from an EMBL/GenBank/DDBJ whole genome shotgun (WGS) entry which is preliminary data.</text>
</comment>
<evidence type="ECO:0000256" key="5">
    <source>
        <dbReference type="ARBA" id="ARBA00039444"/>
    </source>
</evidence>
<reference evidence="7" key="1">
    <citation type="submission" date="2023-06" db="EMBL/GenBank/DDBJ databases">
        <title>Genome-scale phylogeny and comparative genomics of the fungal order Sordariales.</title>
        <authorList>
            <consortium name="Lawrence Berkeley National Laboratory"/>
            <person name="Hensen N."/>
            <person name="Bonometti L."/>
            <person name="Westerberg I."/>
            <person name="Brannstrom I.O."/>
            <person name="Guillou S."/>
            <person name="Cros-Aarteil S."/>
            <person name="Calhoun S."/>
            <person name="Haridas S."/>
            <person name="Kuo A."/>
            <person name="Mondo S."/>
            <person name="Pangilinan J."/>
            <person name="Riley R."/>
            <person name="Labutti K."/>
            <person name="Andreopoulos B."/>
            <person name="Lipzen A."/>
            <person name="Chen C."/>
            <person name="Yanf M."/>
            <person name="Daum C."/>
            <person name="Ng V."/>
            <person name="Clum A."/>
            <person name="Steindorff A."/>
            <person name="Ohm R."/>
            <person name="Martin F."/>
            <person name="Silar P."/>
            <person name="Natvig D."/>
            <person name="Lalanne C."/>
            <person name="Gautier V."/>
            <person name="Ament-Velasquez S.L."/>
            <person name="Kruys A."/>
            <person name="Hutchinson M.I."/>
            <person name="Powell A.J."/>
            <person name="Barry K."/>
            <person name="Miller A.N."/>
            <person name="Grigoriev I.V."/>
            <person name="Debuchy R."/>
            <person name="Gladieux P."/>
            <person name="Thoren M.H."/>
            <person name="Johannesson H."/>
        </authorList>
    </citation>
    <scope>NUCLEOTIDE SEQUENCE</scope>
    <source>
        <strain evidence="7">PSN4</strain>
    </source>
</reference>
<dbReference type="SUPFAM" id="SSF49777">
    <property type="entry name" value="PEBP-like"/>
    <property type="match status" value="1"/>
</dbReference>
<evidence type="ECO:0000313" key="8">
    <source>
        <dbReference type="Proteomes" id="UP001239445"/>
    </source>
</evidence>
<organism evidence="7 8">
    <name type="scientific">Echria macrotheca</name>
    <dbReference type="NCBI Taxonomy" id="438768"/>
    <lineage>
        <taxon>Eukaryota</taxon>
        <taxon>Fungi</taxon>
        <taxon>Dikarya</taxon>
        <taxon>Ascomycota</taxon>
        <taxon>Pezizomycotina</taxon>
        <taxon>Sordariomycetes</taxon>
        <taxon>Sordariomycetidae</taxon>
        <taxon>Sordariales</taxon>
        <taxon>Schizotheciaceae</taxon>
        <taxon>Echria</taxon>
    </lineage>
</organism>
<dbReference type="InterPro" id="IPR008914">
    <property type="entry name" value="PEBP"/>
</dbReference>
<dbReference type="EMBL" id="MU839827">
    <property type="protein sequence ID" value="KAK1760704.1"/>
    <property type="molecule type" value="Genomic_DNA"/>
</dbReference>
<comment type="similarity">
    <text evidence="4">Belongs to the phosphatidylethanolamine-binding protein family. Mitochondrion-specific ribosomal protein mL38 subfamily.</text>
</comment>
<dbReference type="GO" id="GO:0005739">
    <property type="term" value="C:mitochondrion"/>
    <property type="evidence" value="ECO:0007669"/>
    <property type="project" value="UniProtKB-SubCell"/>
</dbReference>
<comment type="function">
    <text evidence="3">Component of the mitochondrial ribosome (mitoribosome), a dedicated translation machinery responsible for the synthesis of mitochondrial genome-encoded proteins, including at least some of the essential transmembrane subunits of the mitochondrial respiratory chain. The mitoribosomes are attached to the mitochondrial inner membrane and translation products are cotranslationally integrated into the membrane.</text>
</comment>
<dbReference type="Gene3D" id="1.20.58.1180">
    <property type="match status" value="1"/>
</dbReference>
<dbReference type="Proteomes" id="UP001239445">
    <property type="component" value="Unassembled WGS sequence"/>
</dbReference>
<evidence type="ECO:0000256" key="4">
    <source>
        <dbReference type="ARBA" id="ARBA00038016"/>
    </source>
</evidence>
<dbReference type="Pfam" id="PF01161">
    <property type="entry name" value="PBP"/>
    <property type="match status" value="1"/>
</dbReference>
<evidence type="ECO:0000256" key="2">
    <source>
        <dbReference type="ARBA" id="ARBA00023128"/>
    </source>
</evidence>
<dbReference type="PANTHER" id="PTHR11362">
    <property type="entry name" value="PHOSPHATIDYLETHANOLAMINE-BINDING PROTEIN"/>
    <property type="match status" value="1"/>
</dbReference>
<dbReference type="FunFam" id="3.90.280.10:FF:000004">
    <property type="entry name" value="Mitochondrial large ribosomal subunit YmL35"/>
    <property type="match status" value="1"/>
</dbReference>
<dbReference type="CDD" id="cd00866">
    <property type="entry name" value="PEBP_euk"/>
    <property type="match status" value="1"/>
</dbReference>
<protein>
    <recommendedName>
        <fullName evidence="5">Large ribosomal subunit protein mL38</fullName>
    </recommendedName>
</protein>
<dbReference type="Gene3D" id="3.90.280.10">
    <property type="entry name" value="PEBP-like"/>
    <property type="match status" value="1"/>
</dbReference>
<dbReference type="PANTHER" id="PTHR11362:SF82">
    <property type="entry name" value="PHOSPHATIDYLETHANOLAMINE-BINDING PROTEIN 4"/>
    <property type="match status" value="1"/>
</dbReference>
<dbReference type="AlphaFoldDB" id="A0AAJ0BLX2"/>
<keyword evidence="8" id="KW-1185">Reference proteome</keyword>
<feature type="region of interest" description="Disordered" evidence="6">
    <location>
        <begin position="31"/>
        <end position="58"/>
    </location>
</feature>
<feature type="compositionally biased region" description="Polar residues" evidence="6">
    <location>
        <begin position="45"/>
        <end position="58"/>
    </location>
</feature>
<name>A0AAJ0BLX2_9PEZI</name>
<proteinExistence type="inferred from homology"/>
<accession>A0AAJ0BLX2</accession>
<evidence type="ECO:0000256" key="6">
    <source>
        <dbReference type="SAM" id="MobiDB-lite"/>
    </source>
</evidence>
<evidence type="ECO:0000256" key="3">
    <source>
        <dbReference type="ARBA" id="ARBA00037226"/>
    </source>
</evidence>
<sequence>MSRPQQAARPIVRSIRHSSCTPATRTRCIAARQFSSTPSRKDESTTTAQPNPPQKLSDTYAGSQWTLDDLQRIASPSQGSLRRRAALATSYNIPFEQMPYQCFQEARKILNEDRQEKIAKIVAETEKIKRLEAADPSTYGWTEAYKNTRLASMRKYVEELKILADINDPLVKRRFEDGMGDMNKPIYRYLANRKWHAMDYKIIVQRINQFHIVPDILPKFDPTMDVRMSFRGQPISPGTTLNSRVTEVAPTLKMQVFDKGERLLSVIVLDADVPSVETDTFTRRCHFLAANIPWDQTKNQLALRKIGSSSSSPSASSEAGGTLAVPWLPPFAQKGTPYHRLAIFVLEQESPLDPATLKQTYQDRENFSLKSFRDKFAAAPVGFTMFRAEWDDNTADVMGRHGIPGADVEFKAEHFKSLKTPRKARGWEAKRQKAKFKSLWKYTKRIA</sequence>